<feature type="compositionally biased region" description="Basic and acidic residues" evidence="1">
    <location>
        <begin position="208"/>
        <end position="219"/>
    </location>
</feature>
<reference evidence="2 3" key="1">
    <citation type="submission" date="2023-02" db="EMBL/GenBank/DDBJ databases">
        <title>LHISI_Scaffold_Assembly.</title>
        <authorList>
            <person name="Stuart O.P."/>
            <person name="Cleave R."/>
            <person name="Magrath M.J.L."/>
            <person name="Mikheyev A.S."/>
        </authorList>
    </citation>
    <scope>NUCLEOTIDE SEQUENCE [LARGE SCALE GENOMIC DNA]</scope>
    <source>
        <strain evidence="2">Daus_M_001</strain>
        <tissue evidence="2">Leg muscle</tissue>
    </source>
</reference>
<name>A0ABQ9GGY8_9NEOP</name>
<proteinExistence type="predicted"/>
<sequence length="469" mass="52533">MTALENLKLWGRDHHLHQRSEARRVIITLHTQKRKGKYVSGLPTHLPWKSTLKRLKRPPSSEKSDAPRALEWNKDLRSGIEDRMLRLDMGRGPRVAVVKWLDYSLPTKANRAQSPAGSLQDPRLWELCRTMPLVSGFSRESRGETKQFSKETGEHVCAVARKSGAISCGGGLPRWPTFPLLFLQHRHRLSRQHTEREDWRQSGVSTDPGRHSAHFERFPPRRYNAGGGMNGRQATDEPIKCDSDMAARSAVSTLKRDPREYIVLQSPRVFAVYGHRDLAGYRGDLRKKYPPTSGIVLHDSRVQKSVSDSAGNRTRFALPSDCLPPTKANRVKFPAGSLPDFRTCYVTVQRIFSTDLPFPSPLHSSAAPYSPHFTLIGSQDLAVMSLTLSGKQAKVGTWRATTAHLARALDITFPLRPTSLADGAVGTTYTDGSQQGSARRDALPVQRREQVLLTPGSLRYFTLHCCRHG</sequence>
<evidence type="ECO:0000313" key="3">
    <source>
        <dbReference type="Proteomes" id="UP001159363"/>
    </source>
</evidence>
<evidence type="ECO:0000256" key="1">
    <source>
        <dbReference type="SAM" id="MobiDB-lite"/>
    </source>
</evidence>
<organism evidence="2 3">
    <name type="scientific">Dryococelus australis</name>
    <dbReference type="NCBI Taxonomy" id="614101"/>
    <lineage>
        <taxon>Eukaryota</taxon>
        <taxon>Metazoa</taxon>
        <taxon>Ecdysozoa</taxon>
        <taxon>Arthropoda</taxon>
        <taxon>Hexapoda</taxon>
        <taxon>Insecta</taxon>
        <taxon>Pterygota</taxon>
        <taxon>Neoptera</taxon>
        <taxon>Polyneoptera</taxon>
        <taxon>Phasmatodea</taxon>
        <taxon>Verophasmatodea</taxon>
        <taxon>Anareolatae</taxon>
        <taxon>Phasmatidae</taxon>
        <taxon>Eurycanthinae</taxon>
        <taxon>Dryococelus</taxon>
    </lineage>
</organism>
<dbReference type="EMBL" id="JARBHB010000012">
    <property type="protein sequence ID" value="KAJ8871287.1"/>
    <property type="molecule type" value="Genomic_DNA"/>
</dbReference>
<protein>
    <submittedName>
        <fullName evidence="2">Uncharacterized protein</fullName>
    </submittedName>
</protein>
<gene>
    <name evidence="2" type="ORF">PR048_027595</name>
</gene>
<feature type="region of interest" description="Disordered" evidence="1">
    <location>
        <begin position="194"/>
        <end position="237"/>
    </location>
</feature>
<dbReference type="Proteomes" id="UP001159363">
    <property type="component" value="Chromosome 11"/>
</dbReference>
<comment type="caution">
    <text evidence="2">The sequence shown here is derived from an EMBL/GenBank/DDBJ whole genome shotgun (WGS) entry which is preliminary data.</text>
</comment>
<accession>A0ABQ9GGY8</accession>
<evidence type="ECO:0000313" key="2">
    <source>
        <dbReference type="EMBL" id="KAJ8871287.1"/>
    </source>
</evidence>
<keyword evidence="3" id="KW-1185">Reference proteome</keyword>